<organism evidence="2 3">
    <name type="scientific">Actinomadura luteofluorescens</name>
    <dbReference type="NCBI Taxonomy" id="46163"/>
    <lineage>
        <taxon>Bacteria</taxon>
        <taxon>Bacillati</taxon>
        <taxon>Actinomycetota</taxon>
        <taxon>Actinomycetes</taxon>
        <taxon>Streptosporangiales</taxon>
        <taxon>Thermomonosporaceae</taxon>
        <taxon>Actinomadura</taxon>
    </lineage>
</organism>
<dbReference type="Proteomes" id="UP000529783">
    <property type="component" value="Unassembled WGS sequence"/>
</dbReference>
<dbReference type="RefSeq" id="WP_179844488.1">
    <property type="nucleotide sequence ID" value="NZ_JACCBA010000001.1"/>
</dbReference>
<evidence type="ECO:0000256" key="1">
    <source>
        <dbReference type="SAM" id="SignalP"/>
    </source>
</evidence>
<gene>
    <name evidence="2" type="ORF">BJY14_003393</name>
</gene>
<accession>A0A7Y9JFW9</accession>
<proteinExistence type="predicted"/>
<sequence>MRMPLRAALTVAGAVLVSAAPALTFASASTVGARATGTFFYHSPDSGDVEIEDPDNGECRLLLQGATSAANRTDARATLFLDRLCEEPAGITLSPGEARTFTSPLPHSVMFG</sequence>
<comment type="caution">
    <text evidence="2">The sequence shown here is derived from an EMBL/GenBank/DDBJ whole genome shotgun (WGS) entry which is preliminary data.</text>
</comment>
<evidence type="ECO:0000313" key="2">
    <source>
        <dbReference type="EMBL" id="NYD47410.1"/>
    </source>
</evidence>
<reference evidence="2 3" key="1">
    <citation type="submission" date="2020-07" db="EMBL/GenBank/DDBJ databases">
        <title>Sequencing the genomes of 1000 actinobacteria strains.</title>
        <authorList>
            <person name="Klenk H.-P."/>
        </authorList>
    </citation>
    <scope>NUCLEOTIDE SEQUENCE [LARGE SCALE GENOMIC DNA]</scope>
    <source>
        <strain evidence="2 3">DSM 40398</strain>
    </source>
</reference>
<feature type="chain" id="PRO_5039717499" evidence="1">
    <location>
        <begin position="23"/>
        <end position="112"/>
    </location>
</feature>
<protein>
    <submittedName>
        <fullName evidence="2">Uncharacterized protein</fullName>
    </submittedName>
</protein>
<evidence type="ECO:0000313" key="3">
    <source>
        <dbReference type="Proteomes" id="UP000529783"/>
    </source>
</evidence>
<keyword evidence="1" id="KW-0732">Signal</keyword>
<feature type="signal peptide" evidence="1">
    <location>
        <begin position="1"/>
        <end position="22"/>
    </location>
</feature>
<name>A0A7Y9JFW9_9ACTN</name>
<keyword evidence="3" id="KW-1185">Reference proteome</keyword>
<dbReference type="AlphaFoldDB" id="A0A7Y9JFW9"/>
<dbReference type="EMBL" id="JACCBA010000001">
    <property type="protein sequence ID" value="NYD47410.1"/>
    <property type="molecule type" value="Genomic_DNA"/>
</dbReference>